<feature type="region of interest" description="Disordered" evidence="1">
    <location>
        <begin position="505"/>
        <end position="534"/>
    </location>
</feature>
<gene>
    <name evidence="4" type="ORF">AAIK43_18195</name>
    <name evidence="3" type="ORF">FOC81_04455</name>
</gene>
<evidence type="ECO:0000259" key="2">
    <source>
        <dbReference type="Pfam" id="PF02538"/>
    </source>
</evidence>
<evidence type="ECO:0000313" key="4">
    <source>
        <dbReference type="EMBL" id="XAN13349.1"/>
    </source>
</evidence>
<evidence type="ECO:0000256" key="1">
    <source>
        <dbReference type="SAM" id="MobiDB-lite"/>
    </source>
</evidence>
<dbReference type="RefSeq" id="WP_125284666.1">
    <property type="nucleotide sequence ID" value="NZ_CADIKP010000010.1"/>
</dbReference>
<feature type="compositionally biased region" description="Basic and acidic residues" evidence="1">
    <location>
        <begin position="515"/>
        <end position="534"/>
    </location>
</feature>
<reference evidence="4 6" key="2">
    <citation type="submission" date="2024-05" db="EMBL/GenBank/DDBJ databases">
        <title>Achromobacter denitrificans. BP1, complete genome.</title>
        <authorList>
            <person name="Zhang B."/>
        </authorList>
    </citation>
    <scope>NUCLEOTIDE SEQUENCE [LARGE SCALE GENOMIC DNA]</scope>
    <source>
        <strain evidence="4 6">BP1</strain>
    </source>
</reference>
<name>A0A427WKN5_ACHDE</name>
<evidence type="ECO:0000313" key="3">
    <source>
        <dbReference type="EMBL" id="QKQ45984.1"/>
    </source>
</evidence>
<protein>
    <submittedName>
        <fullName evidence="3">Hydantoinase B/oxoprolinase family protein</fullName>
    </submittedName>
</protein>
<evidence type="ECO:0000313" key="6">
    <source>
        <dbReference type="Proteomes" id="UP001446337"/>
    </source>
</evidence>
<proteinExistence type="predicted"/>
<feature type="domain" description="Hydantoinase B/oxoprolinase" evidence="2">
    <location>
        <begin position="4"/>
        <end position="516"/>
    </location>
</feature>
<dbReference type="OrthoDB" id="8612863at2"/>
<accession>A0A427WKN5</accession>
<dbReference type="AlphaFoldDB" id="A0A427WKN5"/>
<dbReference type="Proteomes" id="UP000509782">
    <property type="component" value="Chromosome"/>
</dbReference>
<dbReference type="EMBL" id="CP154792">
    <property type="protein sequence ID" value="XAN13349.1"/>
    <property type="molecule type" value="Genomic_DNA"/>
</dbReference>
<evidence type="ECO:0000313" key="5">
    <source>
        <dbReference type="Proteomes" id="UP000509782"/>
    </source>
</evidence>
<organism evidence="3 5">
    <name type="scientific">Achromobacter denitrificans</name>
    <name type="common">Alcaligenes denitrificans</name>
    <dbReference type="NCBI Taxonomy" id="32002"/>
    <lineage>
        <taxon>Bacteria</taxon>
        <taxon>Pseudomonadati</taxon>
        <taxon>Pseudomonadota</taxon>
        <taxon>Betaproteobacteria</taxon>
        <taxon>Burkholderiales</taxon>
        <taxon>Alcaligenaceae</taxon>
        <taxon>Achromobacter</taxon>
    </lineage>
</organism>
<dbReference type="PANTHER" id="PTHR11365">
    <property type="entry name" value="5-OXOPROLINASE RELATED"/>
    <property type="match status" value="1"/>
</dbReference>
<dbReference type="GO" id="GO:0005829">
    <property type="term" value="C:cytosol"/>
    <property type="evidence" value="ECO:0007669"/>
    <property type="project" value="TreeGrafter"/>
</dbReference>
<reference evidence="3 5" key="1">
    <citation type="submission" date="2020-05" db="EMBL/GenBank/DDBJ databases">
        <title>FDA dAtabase for Regulatory Grade micrObial Sequences (FDA-ARGOS): Supporting development and validation of Infectious Disease Dx tests.</title>
        <authorList>
            <person name="Sproer C."/>
            <person name="Gronow S."/>
            <person name="Severitt S."/>
            <person name="Schroder I."/>
            <person name="Tallon L."/>
            <person name="Sadzewicz L."/>
            <person name="Zhao X."/>
            <person name="Vavikolanu K."/>
            <person name="Mehta A."/>
            <person name="Aluvathingal J."/>
            <person name="Nadendla S."/>
            <person name="Myers T."/>
            <person name="Yan Y."/>
            <person name="Sichtig H."/>
        </authorList>
    </citation>
    <scope>NUCLEOTIDE SEQUENCE [LARGE SCALE GENOMIC DNA]</scope>
    <source>
        <strain evidence="3 5">FDAARGOS_787</strain>
    </source>
</reference>
<dbReference type="Proteomes" id="UP001446337">
    <property type="component" value="Chromosome"/>
</dbReference>
<dbReference type="GO" id="GO:0017168">
    <property type="term" value="F:5-oxoprolinase (ATP-hydrolyzing) activity"/>
    <property type="evidence" value="ECO:0007669"/>
    <property type="project" value="TreeGrafter"/>
</dbReference>
<dbReference type="GO" id="GO:0006749">
    <property type="term" value="P:glutathione metabolic process"/>
    <property type="evidence" value="ECO:0007669"/>
    <property type="project" value="TreeGrafter"/>
</dbReference>
<dbReference type="EMBL" id="CP054569">
    <property type="protein sequence ID" value="QKQ45984.1"/>
    <property type="molecule type" value="Genomic_DNA"/>
</dbReference>
<dbReference type="STRING" id="32002.BVK87_15020"/>
<keyword evidence="6" id="KW-1185">Reference proteome</keyword>
<dbReference type="InterPro" id="IPR003692">
    <property type="entry name" value="Hydantoinase_B"/>
</dbReference>
<dbReference type="Pfam" id="PF02538">
    <property type="entry name" value="Hydantoinase_B"/>
    <property type="match status" value="1"/>
</dbReference>
<dbReference type="PANTHER" id="PTHR11365:SF23">
    <property type="entry name" value="HYPOTHETICAL 5-OXOPROLINASE (EUROFUNG)-RELATED"/>
    <property type="match status" value="1"/>
</dbReference>
<sequence length="534" mass="57958">MKFDPITLEILWQRLVSAADEAGAALLRSSFSTIVRESYDFACIVTDTKGRSIAQASESIPSFIGTLPRTVKHFLAHFPVETLKAGDILITNDPWMGTGHLPDLSLAKPMFAEGRFIGMVATTAHAPDMGGKTGSADVRDIFEEGLQVPMMKLMDAGVANETLIAMIRKNTRVPDQVIGDLWAQIAALQLLEQRSVELARENRFETLDELADEIIGRTERAMRDAIAKFPDGQYEYSLQADGLSEPLTLKVAIDVDGERIKVDYAGSSNQVDRGINVALCYTASQTAYALKCLLSPDLPNNEGALLPIEVTAPEGSILNHTYPQSGQSRTLVGHFLPFLIFGAFETAAPHLIMSGAGSPLWSMQVTGQDDGGRTFVNKIFFNGGVGALHNRDGYACLSWPSNVSNVPIEMTEQQSPLRYEFKRLRGGSGGDGEYRGGLGQEVQLRHAGERPVVIGFHAERTQTPAPGVCGGRHGSTGVLQINGRALTPAEQKRQHRVEPGDVVYLATPGGGGFGDPEKRNPERRRKDEVIGYLA</sequence>
<dbReference type="InterPro" id="IPR045079">
    <property type="entry name" value="Oxoprolinase-like"/>
</dbReference>